<feature type="region of interest" description="Disordered" evidence="1">
    <location>
        <begin position="184"/>
        <end position="217"/>
    </location>
</feature>
<dbReference type="EMBL" id="LN891275">
    <property type="protein sequence ID" value="CUS06951.1"/>
    <property type="molecule type" value="Genomic_DNA"/>
</dbReference>
<sequence length="352" mass="36796">MVSSPSFLAPLGASSPSLGIALASVVLLLNLGATMVNAQSEEVQLGEPPECLLDCDYAKMWDNSDGEGIPEVQCVKDVLGSEWRNITENGMEELPEDTVKKLQSCACTDKPFVKEVATCLFEGCADNNTAVTDYSSEGIYLGYRACHYMFNVTLPAPTDVVKILGISVPSGVVVPTTVSGVPLATSWPGETTSSTVPSASSSQSGTTSGSAGGGAPNVGLRNAPSGLLTILCTLFAVGFVTVGARTDHDNDGDFDPYIPSCVSGCSDRLIRGSSTCTSATPAEEASMTSSSQAPVPPSLLLPLPLSLVPPIPLVSHVPMHPSETQPGRTTLLLEYLPRACLLLPQFCRRDKL</sequence>
<feature type="chain" id="PRO_5012380840" description="Extracellular membrane protein CFEM domain-containing protein" evidence="2">
    <location>
        <begin position="39"/>
        <end position="352"/>
    </location>
</feature>
<dbReference type="AlphaFoldDB" id="A0A292PJJ5"/>
<organism evidence="3 4">
    <name type="scientific">Tuber aestivum</name>
    <name type="common">summer truffle</name>
    <dbReference type="NCBI Taxonomy" id="59557"/>
    <lineage>
        <taxon>Eukaryota</taxon>
        <taxon>Fungi</taxon>
        <taxon>Dikarya</taxon>
        <taxon>Ascomycota</taxon>
        <taxon>Pezizomycotina</taxon>
        <taxon>Pezizomycetes</taxon>
        <taxon>Pezizales</taxon>
        <taxon>Tuberaceae</taxon>
        <taxon>Tuber</taxon>
    </lineage>
</organism>
<evidence type="ECO:0000256" key="2">
    <source>
        <dbReference type="SAM" id="SignalP"/>
    </source>
</evidence>
<feature type="compositionally biased region" description="Low complexity" evidence="1">
    <location>
        <begin position="191"/>
        <end position="209"/>
    </location>
</feature>
<accession>A0A292PJJ5</accession>
<reference evidence="3" key="1">
    <citation type="submission" date="2015-10" db="EMBL/GenBank/DDBJ databases">
        <authorList>
            <person name="Regsiter A."/>
            <person name="william w."/>
        </authorList>
    </citation>
    <scope>NUCLEOTIDE SEQUENCE</scope>
    <source>
        <strain evidence="3">Montdore</strain>
    </source>
</reference>
<keyword evidence="2" id="KW-0732">Signal</keyword>
<evidence type="ECO:0000313" key="4">
    <source>
        <dbReference type="Proteomes" id="UP001412239"/>
    </source>
</evidence>
<evidence type="ECO:0000313" key="3">
    <source>
        <dbReference type="EMBL" id="CUS06951.1"/>
    </source>
</evidence>
<evidence type="ECO:0008006" key="5">
    <source>
        <dbReference type="Google" id="ProtNLM"/>
    </source>
</evidence>
<feature type="signal peptide" evidence="2">
    <location>
        <begin position="1"/>
        <end position="38"/>
    </location>
</feature>
<proteinExistence type="predicted"/>
<gene>
    <name evidence="3" type="ORF">GSTUAT00008962001</name>
</gene>
<protein>
    <recommendedName>
        <fullName evidence="5">Extracellular membrane protein CFEM domain-containing protein</fullName>
    </recommendedName>
</protein>
<keyword evidence="4" id="KW-1185">Reference proteome</keyword>
<dbReference type="Proteomes" id="UP001412239">
    <property type="component" value="Unassembled WGS sequence"/>
</dbReference>
<evidence type="ECO:0000256" key="1">
    <source>
        <dbReference type="SAM" id="MobiDB-lite"/>
    </source>
</evidence>
<name>A0A292PJJ5_9PEZI</name>